<feature type="transmembrane region" description="Helical" evidence="8">
    <location>
        <begin position="122"/>
        <end position="141"/>
    </location>
</feature>
<dbReference type="GO" id="GO:0008233">
    <property type="term" value="F:peptidase activity"/>
    <property type="evidence" value="ECO:0007669"/>
    <property type="project" value="UniProtKB-KW"/>
</dbReference>
<comment type="subcellular location">
    <subcellularLocation>
        <location evidence="1">Cell membrane</location>
        <topology evidence="1">Multi-pass membrane protein</topology>
    </subcellularLocation>
</comment>
<keyword evidence="5" id="KW-0378">Hydrolase</keyword>
<sequence length="150" mass="16763">MALSLMTASLLYYGYLSSSISEFAERWTALASYVFLKIIGVKVQIHGTILSSSDFTVRIIDECTAVGPILLMSGAILAYPTSGIRKLQGIVAGTLLLAILNLFRIVNLVWIDTHYPNFMEVAHLVIWQGIIVLTAIIYWFLWAERSEFSD</sequence>
<name>A0A381Y8I2_9ZZZZ</name>
<evidence type="ECO:0000256" key="1">
    <source>
        <dbReference type="ARBA" id="ARBA00004651"/>
    </source>
</evidence>
<dbReference type="AlphaFoldDB" id="A0A381Y8I2"/>
<keyword evidence="4 8" id="KW-0812">Transmembrane</keyword>
<evidence type="ECO:0000256" key="4">
    <source>
        <dbReference type="ARBA" id="ARBA00022692"/>
    </source>
</evidence>
<dbReference type="InterPro" id="IPR019127">
    <property type="entry name" value="Exosortase"/>
</dbReference>
<feature type="transmembrane region" description="Helical" evidence="8">
    <location>
        <begin position="90"/>
        <end position="110"/>
    </location>
</feature>
<evidence type="ECO:0000256" key="7">
    <source>
        <dbReference type="ARBA" id="ARBA00023136"/>
    </source>
</evidence>
<keyword evidence="3" id="KW-0645">Protease</keyword>
<keyword evidence="7 8" id="KW-0472">Membrane</keyword>
<keyword evidence="6 8" id="KW-1133">Transmembrane helix</keyword>
<evidence type="ECO:0000256" key="3">
    <source>
        <dbReference type="ARBA" id="ARBA00022670"/>
    </source>
</evidence>
<reference evidence="9" key="1">
    <citation type="submission" date="2018-05" db="EMBL/GenBank/DDBJ databases">
        <authorList>
            <person name="Lanie J.A."/>
            <person name="Ng W.-L."/>
            <person name="Kazmierczak K.M."/>
            <person name="Andrzejewski T.M."/>
            <person name="Davidsen T.M."/>
            <person name="Wayne K.J."/>
            <person name="Tettelin H."/>
            <person name="Glass J.I."/>
            <person name="Rusch D."/>
            <person name="Podicherti R."/>
            <person name="Tsui H.-C.T."/>
            <person name="Winkler M.E."/>
        </authorList>
    </citation>
    <scope>NUCLEOTIDE SEQUENCE</scope>
</reference>
<evidence type="ECO:0000256" key="2">
    <source>
        <dbReference type="ARBA" id="ARBA00022475"/>
    </source>
</evidence>
<protein>
    <recommendedName>
        <fullName evidence="10">Exosortase H</fullName>
    </recommendedName>
</protein>
<keyword evidence="2" id="KW-1003">Cell membrane</keyword>
<gene>
    <name evidence="9" type="ORF">METZ01_LOCUS125796</name>
</gene>
<dbReference type="GO" id="GO:0006508">
    <property type="term" value="P:proteolysis"/>
    <property type="evidence" value="ECO:0007669"/>
    <property type="project" value="UniProtKB-KW"/>
</dbReference>
<dbReference type="Pfam" id="PF09721">
    <property type="entry name" value="Exosortase_EpsH"/>
    <property type="match status" value="1"/>
</dbReference>
<evidence type="ECO:0000313" key="9">
    <source>
        <dbReference type="EMBL" id="SVA72942.1"/>
    </source>
</evidence>
<dbReference type="EMBL" id="UINC01017559">
    <property type="protein sequence ID" value="SVA72942.1"/>
    <property type="molecule type" value="Genomic_DNA"/>
</dbReference>
<dbReference type="InterPro" id="IPR026392">
    <property type="entry name" value="Exo/Archaeosortase_dom"/>
</dbReference>
<organism evidence="9">
    <name type="scientific">marine metagenome</name>
    <dbReference type="NCBI Taxonomy" id="408172"/>
    <lineage>
        <taxon>unclassified sequences</taxon>
        <taxon>metagenomes</taxon>
        <taxon>ecological metagenomes</taxon>
    </lineage>
</organism>
<evidence type="ECO:0008006" key="10">
    <source>
        <dbReference type="Google" id="ProtNLM"/>
    </source>
</evidence>
<dbReference type="NCBIfam" id="TIGR04178">
    <property type="entry name" value="exo_archaeo"/>
    <property type="match status" value="1"/>
</dbReference>
<evidence type="ECO:0000256" key="6">
    <source>
        <dbReference type="ARBA" id="ARBA00022989"/>
    </source>
</evidence>
<dbReference type="GO" id="GO:0005886">
    <property type="term" value="C:plasma membrane"/>
    <property type="evidence" value="ECO:0007669"/>
    <property type="project" value="UniProtKB-SubCell"/>
</dbReference>
<evidence type="ECO:0000256" key="5">
    <source>
        <dbReference type="ARBA" id="ARBA00022801"/>
    </source>
</evidence>
<accession>A0A381Y8I2</accession>
<evidence type="ECO:0000256" key="8">
    <source>
        <dbReference type="SAM" id="Phobius"/>
    </source>
</evidence>
<proteinExistence type="predicted"/>